<comment type="caution">
    <text evidence="1">The sequence shown here is derived from an EMBL/GenBank/DDBJ whole genome shotgun (WGS) entry which is preliminary data.</text>
</comment>
<accession>A0ACB8V1W7</accession>
<organism evidence="1">
    <name type="scientific">Ophidiomyces ophidiicola</name>
    <dbReference type="NCBI Taxonomy" id="1387563"/>
    <lineage>
        <taxon>Eukaryota</taxon>
        <taxon>Fungi</taxon>
        <taxon>Dikarya</taxon>
        <taxon>Ascomycota</taxon>
        <taxon>Pezizomycotina</taxon>
        <taxon>Eurotiomycetes</taxon>
        <taxon>Eurotiomycetidae</taxon>
        <taxon>Onygenales</taxon>
        <taxon>Onygenaceae</taxon>
        <taxon>Ophidiomyces</taxon>
    </lineage>
</organism>
<gene>
    <name evidence="1" type="ORF">LOY88_001579</name>
</gene>
<dbReference type="EMBL" id="JALBCA010000017">
    <property type="protein sequence ID" value="KAI2390494.1"/>
    <property type="molecule type" value="Genomic_DNA"/>
</dbReference>
<proteinExistence type="predicted"/>
<reference evidence="1" key="1">
    <citation type="journal article" date="2022" name="bioRxiv">
        <title>Population genetic analysis of Ophidiomyces ophidiicola, the causative agent of snake fungal disease, indicates recent introductions to the USA.</title>
        <authorList>
            <person name="Ladner J.T."/>
            <person name="Palmer J.M."/>
            <person name="Ettinger C.L."/>
            <person name="Stajich J.E."/>
            <person name="Farrell T.M."/>
            <person name="Glorioso B.M."/>
            <person name="Lawson B."/>
            <person name="Price S.J."/>
            <person name="Stengle A.G."/>
            <person name="Grear D.A."/>
            <person name="Lorch J.M."/>
        </authorList>
    </citation>
    <scope>NUCLEOTIDE SEQUENCE</scope>
    <source>
        <strain evidence="1">NWHC 24266-5</strain>
    </source>
</reference>
<evidence type="ECO:0000313" key="1">
    <source>
        <dbReference type="EMBL" id="KAI2390494.1"/>
    </source>
</evidence>
<protein>
    <submittedName>
        <fullName evidence="1">Uncharacterized protein</fullName>
    </submittedName>
</protein>
<sequence>MFEGFSFPPSDRSLRVPGGSGDDPDGAFHCESALVSPLSSRCPSPRLRPRDYSTRLARRARSPFRRGPAPTSIPPALADHRRLSIGSLTTRLHAHSLDASDSGADSDDSHGSPRAPRSAYLDPGSPPTWMDRRPSFALISPADSDSYTAGYGSPYADVSPTSTPRSDRRFSQPANCTSVPSTFASRQGSVDAAHRRQSLAALRLQREQLSIIQCAATSVADTVRLAQMLDQDERFRYGVDLANDGQHPSSLPPARTQSRILQKKMDALKAGSSSSSPSSSSAGLKLPGSVAGKSKIDKTYPAAVEKKHARASPSSLRRRSLVLAAVTAVLEAETSTQYRDSIAAPDQLRTLGAYPQPTPT</sequence>
<name>A0ACB8V1W7_9EURO</name>